<evidence type="ECO:0000313" key="3">
    <source>
        <dbReference type="EMBL" id="TCW38149.1"/>
    </source>
</evidence>
<dbReference type="Proteomes" id="UP000295247">
    <property type="component" value="Unassembled WGS sequence"/>
</dbReference>
<feature type="region of interest" description="Disordered" evidence="1">
    <location>
        <begin position="224"/>
        <end position="260"/>
    </location>
</feature>
<dbReference type="SUPFAM" id="SSF55729">
    <property type="entry name" value="Acyl-CoA N-acyltransferases (Nat)"/>
    <property type="match status" value="1"/>
</dbReference>
<comment type="caution">
    <text evidence="3">The sequence shown here is derived from an EMBL/GenBank/DDBJ whole genome shotgun (WGS) entry which is preliminary data.</text>
</comment>
<evidence type="ECO:0000256" key="1">
    <source>
        <dbReference type="SAM" id="MobiDB-lite"/>
    </source>
</evidence>
<feature type="compositionally biased region" description="Polar residues" evidence="1">
    <location>
        <begin position="250"/>
        <end position="260"/>
    </location>
</feature>
<dbReference type="AlphaFoldDB" id="A0A4R4AHB7"/>
<gene>
    <name evidence="3" type="ORF">EDC29_10239</name>
</gene>
<organism evidence="3 4">
    <name type="scientific">Marichromatium gracile</name>
    <name type="common">Chromatium gracile</name>
    <dbReference type="NCBI Taxonomy" id="1048"/>
    <lineage>
        <taxon>Bacteria</taxon>
        <taxon>Pseudomonadati</taxon>
        <taxon>Pseudomonadota</taxon>
        <taxon>Gammaproteobacteria</taxon>
        <taxon>Chromatiales</taxon>
        <taxon>Chromatiaceae</taxon>
        <taxon>Marichromatium</taxon>
    </lineage>
</organism>
<reference evidence="3 4" key="1">
    <citation type="submission" date="2019-03" db="EMBL/GenBank/DDBJ databases">
        <title>Genomic Encyclopedia of Type Strains, Phase IV (KMG-IV): sequencing the most valuable type-strain genomes for metagenomic binning, comparative biology and taxonomic classification.</title>
        <authorList>
            <person name="Goeker M."/>
        </authorList>
    </citation>
    <scope>NUCLEOTIDE SEQUENCE [LARGE SCALE GENOMIC DNA]</scope>
    <source>
        <strain evidence="3 4">DSM 203</strain>
    </source>
</reference>
<sequence length="260" mass="28213">MEARELSDRGPGRHLVRLRDGSRCLLRALGPEDRDFLLACFAGLSPGSRRLRFCGIKRELNERDLAVLAAIDGHHHLAIGAIRLDERGMPGEPLGVARCIRTAPGADSGELAVEVIDAAQRRGVGTALLQALIGHARAVGIRRLRCEVLAANVGMRALAARLGGRPRWRGGALLEYEHQLGGVERHEVVATGWRATFARYRVWMQPRPRSFGARRSRVLARRAAQSARRNRAQSKAGPGSVLRPGAMSACPTTRSGVIPG</sequence>
<dbReference type="InterPro" id="IPR000182">
    <property type="entry name" value="GNAT_dom"/>
</dbReference>
<evidence type="ECO:0000259" key="2">
    <source>
        <dbReference type="PROSITE" id="PS51186"/>
    </source>
</evidence>
<dbReference type="PROSITE" id="PS51186">
    <property type="entry name" value="GNAT"/>
    <property type="match status" value="1"/>
</dbReference>
<protein>
    <submittedName>
        <fullName evidence="3">Acetyltransferase (GNAT) family protein</fullName>
    </submittedName>
</protein>
<feature type="domain" description="N-acetyltransferase" evidence="2">
    <location>
        <begin position="24"/>
        <end position="181"/>
    </location>
</feature>
<name>A0A4R4AHB7_MARGR</name>
<dbReference type="RefSeq" id="WP_123141149.1">
    <property type="nucleotide sequence ID" value="NZ_JAKEDQ010000005.1"/>
</dbReference>
<dbReference type="Gene3D" id="3.40.630.30">
    <property type="match status" value="1"/>
</dbReference>
<dbReference type="GO" id="GO:0016747">
    <property type="term" value="F:acyltransferase activity, transferring groups other than amino-acyl groups"/>
    <property type="evidence" value="ECO:0007669"/>
    <property type="project" value="InterPro"/>
</dbReference>
<proteinExistence type="predicted"/>
<keyword evidence="3" id="KW-0808">Transferase</keyword>
<dbReference type="InterPro" id="IPR016181">
    <property type="entry name" value="Acyl_CoA_acyltransferase"/>
</dbReference>
<accession>A0A4R4AHB7</accession>
<evidence type="ECO:0000313" key="4">
    <source>
        <dbReference type="Proteomes" id="UP000295247"/>
    </source>
</evidence>
<dbReference type="CDD" id="cd04301">
    <property type="entry name" value="NAT_SF"/>
    <property type="match status" value="1"/>
</dbReference>
<dbReference type="EMBL" id="SMDC01000002">
    <property type="protein sequence ID" value="TCW38149.1"/>
    <property type="molecule type" value="Genomic_DNA"/>
</dbReference>
<dbReference type="Pfam" id="PF00583">
    <property type="entry name" value="Acetyltransf_1"/>
    <property type="match status" value="1"/>
</dbReference>